<dbReference type="InterPro" id="IPR010290">
    <property type="entry name" value="TM_effector"/>
</dbReference>
<feature type="transmembrane region" description="Helical" evidence="7">
    <location>
        <begin position="261"/>
        <end position="283"/>
    </location>
</feature>
<dbReference type="Proteomes" id="UP001139353">
    <property type="component" value="Unassembled WGS sequence"/>
</dbReference>
<protein>
    <submittedName>
        <fullName evidence="9">MFS transporter</fullName>
    </submittedName>
</protein>
<comment type="subcellular location">
    <subcellularLocation>
        <location evidence="1">Cell membrane</location>
        <topology evidence="1">Multi-pass membrane protein</topology>
    </subcellularLocation>
</comment>
<comment type="caution">
    <text evidence="9">The sequence shown here is derived from an EMBL/GenBank/DDBJ whole genome shotgun (WGS) entry which is preliminary data.</text>
</comment>
<feature type="transmembrane region" description="Helical" evidence="7">
    <location>
        <begin position="290"/>
        <end position="309"/>
    </location>
</feature>
<dbReference type="GO" id="GO:0005886">
    <property type="term" value="C:plasma membrane"/>
    <property type="evidence" value="ECO:0007669"/>
    <property type="project" value="UniProtKB-SubCell"/>
</dbReference>
<dbReference type="EMBL" id="JAJLJH010000001">
    <property type="protein sequence ID" value="MCK9685334.1"/>
    <property type="molecule type" value="Genomic_DNA"/>
</dbReference>
<evidence type="ECO:0000313" key="9">
    <source>
        <dbReference type="EMBL" id="MCK9685334.1"/>
    </source>
</evidence>
<dbReference type="RefSeq" id="WP_275681340.1">
    <property type="nucleotide sequence ID" value="NZ_JAJLJH010000001.1"/>
</dbReference>
<dbReference type="Pfam" id="PF05977">
    <property type="entry name" value="MFS_3"/>
    <property type="match status" value="1"/>
</dbReference>
<dbReference type="GO" id="GO:0022857">
    <property type="term" value="F:transmembrane transporter activity"/>
    <property type="evidence" value="ECO:0007669"/>
    <property type="project" value="InterPro"/>
</dbReference>
<feature type="transmembrane region" description="Helical" evidence="7">
    <location>
        <begin position="12"/>
        <end position="32"/>
    </location>
</feature>
<keyword evidence="6 7" id="KW-0472">Membrane</keyword>
<keyword evidence="4 7" id="KW-0812">Transmembrane</keyword>
<dbReference type="Gene3D" id="1.20.1250.20">
    <property type="entry name" value="MFS general substrate transporter like domains"/>
    <property type="match status" value="1"/>
</dbReference>
<keyword evidence="2" id="KW-0813">Transport</keyword>
<feature type="transmembrane region" description="Helical" evidence="7">
    <location>
        <begin position="227"/>
        <end position="246"/>
    </location>
</feature>
<evidence type="ECO:0000256" key="5">
    <source>
        <dbReference type="ARBA" id="ARBA00022989"/>
    </source>
</evidence>
<evidence type="ECO:0000256" key="1">
    <source>
        <dbReference type="ARBA" id="ARBA00004651"/>
    </source>
</evidence>
<reference evidence="9" key="1">
    <citation type="submission" date="2021-11" db="EMBL/GenBank/DDBJ databases">
        <title>BS-T2-15 a new species belonging to the Comamonadaceae family isolated from the soil of a French oak forest.</title>
        <authorList>
            <person name="Mieszkin S."/>
            <person name="Alain K."/>
        </authorList>
    </citation>
    <scope>NUCLEOTIDE SEQUENCE</scope>
    <source>
        <strain evidence="9">BS-T2-15</strain>
    </source>
</reference>
<dbReference type="PANTHER" id="PTHR23513:SF11">
    <property type="entry name" value="STAPHYLOFERRIN A TRANSPORTER"/>
    <property type="match status" value="1"/>
</dbReference>
<dbReference type="CDD" id="cd06173">
    <property type="entry name" value="MFS_MefA_like"/>
    <property type="match status" value="1"/>
</dbReference>
<evidence type="ECO:0000313" key="10">
    <source>
        <dbReference type="Proteomes" id="UP001139353"/>
    </source>
</evidence>
<evidence type="ECO:0000259" key="8">
    <source>
        <dbReference type="PROSITE" id="PS50850"/>
    </source>
</evidence>
<feature type="transmembrane region" description="Helical" evidence="7">
    <location>
        <begin position="177"/>
        <end position="200"/>
    </location>
</feature>
<accession>A0A9X1YFB3</accession>
<dbReference type="PROSITE" id="PS50850">
    <property type="entry name" value="MFS"/>
    <property type="match status" value="1"/>
</dbReference>
<dbReference type="AlphaFoldDB" id="A0A9X1YFB3"/>
<feature type="domain" description="Major facilitator superfamily (MFS) profile" evidence="8">
    <location>
        <begin position="14"/>
        <end position="405"/>
    </location>
</feature>
<name>A0A9X1YFB3_9BURK</name>
<sequence length="416" mass="43189">MPVSRRSLPAPLRVLLGTQLGPFYAGNGLSLVGTWMQRTACGWLVWDWTHSAFWLGILSAGDLLPGVVVGPFAGVAADRWDRLRQNVLAQIASAVLAALTAILLATNHLGLVSIVLLVTAQGTLTAAIQPARMAMVQQIVAREDMGTAVALNSVIVNLTRMIGPAVAGAMILHADIVWIFTVNAAVTFGFVLILATLRIAPHVRPPGRRGFLGDMADGFTHILRDQALWLILLAMLCGGSIVRAMMELIPAIAAGTFRQNATGLAVLTSAAAFGAVTSGLVMGRVRASNMLYGVLLWWGLGAVAAMVLTQARGPVLAVAAAVVLGAAITRGLVSTQTFVQLTTPDALRGRVLGVHGIIARGSPALGALVIGLAADRIGLARAVEVSSGALLLSLVALVPRTRNAAAKVDAAASRSF</sequence>
<feature type="transmembrane region" description="Helical" evidence="7">
    <location>
        <begin position="87"/>
        <end position="105"/>
    </location>
</feature>
<evidence type="ECO:0000256" key="7">
    <source>
        <dbReference type="SAM" id="Phobius"/>
    </source>
</evidence>
<organism evidence="9 10">
    <name type="scientific">Scleromatobacter humisilvae</name>
    <dbReference type="NCBI Taxonomy" id="2897159"/>
    <lineage>
        <taxon>Bacteria</taxon>
        <taxon>Pseudomonadati</taxon>
        <taxon>Pseudomonadota</taxon>
        <taxon>Betaproteobacteria</taxon>
        <taxon>Burkholderiales</taxon>
        <taxon>Sphaerotilaceae</taxon>
        <taxon>Scleromatobacter</taxon>
    </lineage>
</organism>
<evidence type="ECO:0000256" key="6">
    <source>
        <dbReference type="ARBA" id="ARBA00023136"/>
    </source>
</evidence>
<feature type="transmembrane region" description="Helical" evidence="7">
    <location>
        <begin position="149"/>
        <end position="171"/>
    </location>
</feature>
<dbReference type="SUPFAM" id="SSF103473">
    <property type="entry name" value="MFS general substrate transporter"/>
    <property type="match status" value="1"/>
</dbReference>
<dbReference type="InterPro" id="IPR020846">
    <property type="entry name" value="MFS_dom"/>
</dbReference>
<feature type="transmembrane region" description="Helical" evidence="7">
    <location>
        <begin position="111"/>
        <end position="128"/>
    </location>
</feature>
<evidence type="ECO:0000256" key="2">
    <source>
        <dbReference type="ARBA" id="ARBA00022448"/>
    </source>
</evidence>
<keyword evidence="3" id="KW-1003">Cell membrane</keyword>
<dbReference type="PANTHER" id="PTHR23513">
    <property type="entry name" value="INTEGRAL MEMBRANE EFFLUX PROTEIN-RELATED"/>
    <property type="match status" value="1"/>
</dbReference>
<keyword evidence="5 7" id="KW-1133">Transmembrane helix</keyword>
<keyword evidence="10" id="KW-1185">Reference proteome</keyword>
<evidence type="ECO:0000256" key="3">
    <source>
        <dbReference type="ARBA" id="ARBA00022475"/>
    </source>
</evidence>
<feature type="transmembrane region" description="Helical" evidence="7">
    <location>
        <begin position="315"/>
        <end position="339"/>
    </location>
</feature>
<evidence type="ECO:0000256" key="4">
    <source>
        <dbReference type="ARBA" id="ARBA00022692"/>
    </source>
</evidence>
<dbReference type="InterPro" id="IPR036259">
    <property type="entry name" value="MFS_trans_sf"/>
</dbReference>
<feature type="transmembrane region" description="Helical" evidence="7">
    <location>
        <begin position="52"/>
        <end position="75"/>
    </location>
</feature>
<feature type="transmembrane region" description="Helical" evidence="7">
    <location>
        <begin position="379"/>
        <end position="398"/>
    </location>
</feature>
<feature type="transmembrane region" description="Helical" evidence="7">
    <location>
        <begin position="351"/>
        <end position="373"/>
    </location>
</feature>
<gene>
    <name evidence="9" type="ORF">LPC04_06350</name>
</gene>
<proteinExistence type="predicted"/>